<accession>A0A1Y2IBX8</accession>
<sequence length="392" mass="44578">MAAMESSSPRHGCRKAWYCSQRCQKEDWIMHIFDCKLGQPISTVYHLARACRRDLIPVDWHTRKDYGFDRAGQAFGGAGESKLLGVYIGLFNYLNVPPKDVRTWRDEGRLVEGIKEAFDKIPAQSRGAYYPWLMQNRFILDDSLTLDTTQALAEEQESLNNGILVAWALIGGHPKGATPDQILHQTKQWPAKKLACWQLYAMLAGRSRPGPDLAAWRSFGFVVAGPTGEELEMARQYRALIHKCTFDEFHAAYASSSIPDLFRRYGLQDLANNSRFCDLMSDPSPGMKSVWGLKQYLDILISSDPSSRPKPSLPVSVDYGYANCKNLDEHKLLDEAYKRLFMETSADPLELHQACIKGDLFRFVGKFVKFAPWAKKYKRLLRNNHTKTDPKA</sequence>
<evidence type="ECO:0000256" key="3">
    <source>
        <dbReference type="ARBA" id="ARBA00022833"/>
    </source>
</evidence>
<dbReference type="STRING" id="1353009.A0A1Y2IBX8"/>
<dbReference type="Gene3D" id="6.10.140.2220">
    <property type="match status" value="1"/>
</dbReference>
<evidence type="ECO:0000313" key="5">
    <source>
        <dbReference type="EMBL" id="OSC97932.1"/>
    </source>
</evidence>
<dbReference type="GO" id="GO:0008270">
    <property type="term" value="F:zinc ion binding"/>
    <property type="evidence" value="ECO:0007669"/>
    <property type="project" value="UniProtKB-KW"/>
</dbReference>
<keyword evidence="6" id="KW-1185">Reference proteome</keyword>
<evidence type="ECO:0000313" key="6">
    <source>
        <dbReference type="Proteomes" id="UP000193067"/>
    </source>
</evidence>
<protein>
    <recommendedName>
        <fullName evidence="4">MYND-type domain-containing protein</fullName>
    </recommendedName>
</protein>
<evidence type="ECO:0000256" key="1">
    <source>
        <dbReference type="ARBA" id="ARBA00022723"/>
    </source>
</evidence>
<dbReference type="Proteomes" id="UP000193067">
    <property type="component" value="Unassembled WGS sequence"/>
</dbReference>
<reference evidence="5 6" key="1">
    <citation type="journal article" date="2015" name="Biotechnol. Biofuels">
        <title>Enhanced degradation of softwood versus hardwood by the white-rot fungus Pycnoporus coccineus.</title>
        <authorList>
            <person name="Couturier M."/>
            <person name="Navarro D."/>
            <person name="Chevret D."/>
            <person name="Henrissat B."/>
            <person name="Piumi F."/>
            <person name="Ruiz-Duenas F.J."/>
            <person name="Martinez A.T."/>
            <person name="Grigoriev I.V."/>
            <person name="Riley R."/>
            <person name="Lipzen A."/>
            <person name="Berrin J.G."/>
            <person name="Master E.R."/>
            <person name="Rosso M.N."/>
        </authorList>
    </citation>
    <scope>NUCLEOTIDE SEQUENCE [LARGE SCALE GENOMIC DNA]</scope>
    <source>
        <strain evidence="5 6">BRFM310</strain>
    </source>
</reference>
<gene>
    <name evidence="5" type="ORF">PYCCODRAFT_1047383</name>
</gene>
<feature type="domain" description="MYND-type" evidence="4">
    <location>
        <begin position="12"/>
        <end position="35"/>
    </location>
</feature>
<keyword evidence="3" id="KW-0862">Zinc</keyword>
<dbReference type="EMBL" id="KZ084144">
    <property type="protein sequence ID" value="OSC97932.1"/>
    <property type="molecule type" value="Genomic_DNA"/>
</dbReference>
<keyword evidence="2" id="KW-0863">Zinc-finger</keyword>
<dbReference type="OrthoDB" id="4851849at2759"/>
<proteinExistence type="predicted"/>
<dbReference type="AlphaFoldDB" id="A0A1Y2IBX8"/>
<dbReference type="Pfam" id="PF01753">
    <property type="entry name" value="zf-MYND"/>
    <property type="match status" value="1"/>
</dbReference>
<keyword evidence="1" id="KW-0479">Metal-binding</keyword>
<evidence type="ECO:0000256" key="2">
    <source>
        <dbReference type="ARBA" id="ARBA00022771"/>
    </source>
</evidence>
<organism evidence="5 6">
    <name type="scientific">Trametes coccinea (strain BRFM310)</name>
    <name type="common">Pycnoporus coccineus</name>
    <dbReference type="NCBI Taxonomy" id="1353009"/>
    <lineage>
        <taxon>Eukaryota</taxon>
        <taxon>Fungi</taxon>
        <taxon>Dikarya</taxon>
        <taxon>Basidiomycota</taxon>
        <taxon>Agaricomycotina</taxon>
        <taxon>Agaricomycetes</taxon>
        <taxon>Polyporales</taxon>
        <taxon>Polyporaceae</taxon>
        <taxon>Trametes</taxon>
    </lineage>
</organism>
<name>A0A1Y2IBX8_TRAC3</name>
<dbReference type="SUPFAM" id="SSF144232">
    <property type="entry name" value="HIT/MYND zinc finger-like"/>
    <property type="match status" value="1"/>
</dbReference>
<evidence type="ECO:0000259" key="4">
    <source>
        <dbReference type="Pfam" id="PF01753"/>
    </source>
</evidence>
<dbReference type="InterPro" id="IPR002893">
    <property type="entry name" value="Znf_MYND"/>
</dbReference>